<evidence type="ECO:0000313" key="2">
    <source>
        <dbReference type="Proteomes" id="UP001595897"/>
    </source>
</evidence>
<dbReference type="RefSeq" id="WP_382406352.1">
    <property type="nucleotide sequence ID" value="NZ_JBHSGU010000002.1"/>
</dbReference>
<keyword evidence="2" id="KW-1185">Reference proteome</keyword>
<dbReference type="Proteomes" id="UP001595897">
    <property type="component" value="Unassembled WGS sequence"/>
</dbReference>
<comment type="caution">
    <text evidence="1">The sequence shown here is derived from an EMBL/GenBank/DDBJ whole genome shotgun (WGS) entry which is preliminary data.</text>
</comment>
<gene>
    <name evidence="1" type="ORF">ACFO4O_05520</name>
</gene>
<reference evidence="2" key="1">
    <citation type="journal article" date="2019" name="Int. J. Syst. Evol. Microbiol.">
        <title>The Global Catalogue of Microorganisms (GCM) 10K type strain sequencing project: providing services to taxonomists for standard genome sequencing and annotation.</title>
        <authorList>
            <consortium name="The Broad Institute Genomics Platform"/>
            <consortium name="The Broad Institute Genome Sequencing Center for Infectious Disease"/>
            <person name="Wu L."/>
            <person name="Ma J."/>
        </authorList>
    </citation>
    <scope>NUCLEOTIDE SEQUENCE [LARGE SCALE GENOMIC DNA]</scope>
    <source>
        <strain evidence="2">KACC 12507</strain>
    </source>
</reference>
<organism evidence="1 2">
    <name type="scientific">Glaciecola siphonariae</name>
    <dbReference type="NCBI Taxonomy" id="521012"/>
    <lineage>
        <taxon>Bacteria</taxon>
        <taxon>Pseudomonadati</taxon>
        <taxon>Pseudomonadota</taxon>
        <taxon>Gammaproteobacteria</taxon>
        <taxon>Alteromonadales</taxon>
        <taxon>Alteromonadaceae</taxon>
        <taxon>Glaciecola</taxon>
    </lineage>
</organism>
<proteinExistence type="predicted"/>
<evidence type="ECO:0000313" key="1">
    <source>
        <dbReference type="EMBL" id="MFC4699613.1"/>
    </source>
</evidence>
<protein>
    <submittedName>
        <fullName evidence="1">Uncharacterized protein</fullName>
    </submittedName>
</protein>
<accession>A0ABV9LUJ8</accession>
<sequence>MSDLTTASNLSTQHAHTSPILTLVLDEHTDVAMSDRPIFGTTVTIRDDIEDLIGHVLQAGLIIGWLNYIDMAKFACLSDNKHYREAGVYFKAESNQLMLAKSIMLHGVDRNMSHSKHLFTFSARQSKVCAINANRTSHQNS</sequence>
<dbReference type="EMBL" id="JBHSGU010000002">
    <property type="protein sequence ID" value="MFC4699613.1"/>
    <property type="molecule type" value="Genomic_DNA"/>
</dbReference>
<name>A0ABV9LUJ8_9ALTE</name>